<dbReference type="GO" id="GO:0012505">
    <property type="term" value="C:endomembrane system"/>
    <property type="evidence" value="ECO:0007669"/>
    <property type="project" value="UniProtKB-SubCell"/>
</dbReference>
<evidence type="ECO:0000256" key="1">
    <source>
        <dbReference type="ARBA" id="ARBA00004127"/>
    </source>
</evidence>
<feature type="region of interest" description="Disordered" evidence="9">
    <location>
        <begin position="789"/>
        <end position="822"/>
    </location>
</feature>
<protein>
    <recommendedName>
        <fullName evidence="13">Cystinosin</fullName>
    </recommendedName>
</protein>
<evidence type="ECO:0000256" key="3">
    <source>
        <dbReference type="ARBA" id="ARBA00022448"/>
    </source>
</evidence>
<dbReference type="GO" id="GO:0015184">
    <property type="term" value="F:L-cystine transmembrane transporter activity"/>
    <property type="evidence" value="ECO:0007669"/>
    <property type="project" value="TreeGrafter"/>
</dbReference>
<keyword evidence="7 10" id="KW-0472">Membrane</keyword>
<dbReference type="OrthoDB" id="75720at2759"/>
<keyword evidence="4 10" id="KW-0812">Transmembrane</keyword>
<evidence type="ECO:0000256" key="6">
    <source>
        <dbReference type="ARBA" id="ARBA00022989"/>
    </source>
</evidence>
<keyword evidence="3" id="KW-0813">Transport</keyword>
<dbReference type="EMBL" id="OC858764">
    <property type="protein sequence ID" value="CAD7626830.1"/>
    <property type="molecule type" value="Genomic_DNA"/>
</dbReference>
<dbReference type="Proteomes" id="UP000759131">
    <property type="component" value="Unassembled WGS sequence"/>
</dbReference>
<feature type="region of interest" description="Disordered" evidence="9">
    <location>
        <begin position="273"/>
        <end position="317"/>
    </location>
</feature>
<dbReference type="PANTHER" id="PTHR13131:SF5">
    <property type="entry name" value="CYSTINOSIN"/>
    <property type="match status" value="1"/>
</dbReference>
<evidence type="ECO:0000313" key="12">
    <source>
        <dbReference type="Proteomes" id="UP000759131"/>
    </source>
</evidence>
<reference evidence="11" key="1">
    <citation type="submission" date="2020-11" db="EMBL/GenBank/DDBJ databases">
        <authorList>
            <person name="Tran Van P."/>
        </authorList>
    </citation>
    <scope>NUCLEOTIDE SEQUENCE</scope>
</reference>
<accession>A0A7R9PZQ4</accession>
<dbReference type="GO" id="GO:0005774">
    <property type="term" value="C:vacuolar membrane"/>
    <property type="evidence" value="ECO:0007669"/>
    <property type="project" value="TreeGrafter"/>
</dbReference>
<feature type="region of interest" description="Disordered" evidence="9">
    <location>
        <begin position="708"/>
        <end position="730"/>
    </location>
</feature>
<proteinExistence type="inferred from homology"/>
<feature type="compositionally biased region" description="Basic and acidic residues" evidence="9">
    <location>
        <begin position="640"/>
        <end position="649"/>
    </location>
</feature>
<feature type="compositionally biased region" description="Low complexity" evidence="9">
    <location>
        <begin position="810"/>
        <end position="819"/>
    </location>
</feature>
<keyword evidence="5" id="KW-0677">Repeat</keyword>
<dbReference type="EMBL" id="CAJPIZ010004189">
    <property type="protein sequence ID" value="CAG2107260.1"/>
    <property type="molecule type" value="Genomic_DNA"/>
</dbReference>
<comment type="similarity">
    <text evidence="2">Belongs to the cystinosin family.</text>
</comment>
<feature type="compositionally biased region" description="Basic residues" evidence="9">
    <location>
        <begin position="281"/>
        <end position="290"/>
    </location>
</feature>
<dbReference type="Pfam" id="PF04193">
    <property type="entry name" value="PQ-loop"/>
    <property type="match status" value="1"/>
</dbReference>
<dbReference type="PANTHER" id="PTHR13131">
    <property type="entry name" value="CYSTINOSIN"/>
    <property type="match status" value="1"/>
</dbReference>
<gene>
    <name evidence="11" type="ORF">OSB1V03_LOCUS7262</name>
</gene>
<dbReference type="Gene3D" id="1.20.1280.290">
    <property type="match status" value="1"/>
</dbReference>
<dbReference type="InterPro" id="IPR006603">
    <property type="entry name" value="PQ-loop_rpt"/>
</dbReference>
<evidence type="ECO:0000256" key="9">
    <source>
        <dbReference type="SAM" id="MobiDB-lite"/>
    </source>
</evidence>
<feature type="compositionally biased region" description="Polar residues" evidence="9">
    <location>
        <begin position="305"/>
        <end position="314"/>
    </location>
</feature>
<dbReference type="AlphaFoldDB" id="A0A7R9PZQ4"/>
<feature type="transmembrane region" description="Helical" evidence="10">
    <location>
        <begin position="70"/>
        <end position="92"/>
    </location>
</feature>
<evidence type="ECO:0000256" key="5">
    <source>
        <dbReference type="ARBA" id="ARBA00022737"/>
    </source>
</evidence>
<comment type="catalytic activity">
    <reaction evidence="8">
        <text>L-cystine(out) + H(+)(out) = L-cystine(in) + H(+)(in)</text>
        <dbReference type="Rhea" id="RHEA:66172"/>
        <dbReference type="ChEBI" id="CHEBI:15378"/>
        <dbReference type="ChEBI" id="CHEBI:35491"/>
    </reaction>
    <physiologicalReaction direction="left-to-right" evidence="8">
        <dbReference type="Rhea" id="RHEA:66173"/>
    </physiologicalReaction>
</comment>
<dbReference type="SMART" id="SM00679">
    <property type="entry name" value="CTNS"/>
    <property type="match status" value="1"/>
</dbReference>
<sequence length="858" mass="97779">MPWLTFMYYFSYVKLVVTMTKYIPQAWFNYKRKSTRGWSIWMIYMDFCGGINGLLQMLFIAYNYDDWKTIFGNFAKFGLSVASISYDILFFLQEYVFYRKQDSSLQPLNEEKSFEKSERKKSRVSIVSLNSENTAYPKISHDNLGFHGNGGRKSVVSDKSYGRTLRTEAVSPPPPQPSTRAPPFAAAFTLKALNENYEKYLQSLPQKQKEYHNLVLNATKARNYPERALAAPLMLATQQRALIAAHAVPRDHSSRDHTPPHLQFMNHHAIHGNRPQQQIQQRHHHHHHGPHPQPQHPQRAPMSDPRQTPTTSPHFNFPMSREMALARQQSEIRLNRHLSVTTTTMTTPFTRAVHHSRPPVTAVATPTAASAANPRIPAVAHERAPPVRPSVLRSPSAKSLIERSVNCEQKRETIEKWKQISEKNDFSNSSQILSRVLRQKPHSRDIPEMLAFPQRHVTHVNTRAPVATISPVLAALAPQDSRPQNLANGHHVMTNRVPACHVTRNTKAFLFNPNNRGMSAHANRSAVLTPFSPKPLIEDKSATNQRVVDFSPELPPIGNREKNAPTIGANSVVFLINSRQQLREMPFVSTFSPVLTTVSPLVTKAPAVTSVATPVERDLNNNRVSERKSPEIVVLDDESRDSSQESEKSLKIDLKFDEKEEKEEKVLEKEVFEEKDDKKEQKEFDEEFEGFMKEFIQHLIESKKYIKESENERKSPQIDPEVTTGQAVERPMSHVTESEFVLCLDLIKARELRRKPIAYLNAKYPKNEISRSVYAGIRTKRAVMDFPKQLLSPSSAPNGEREAKRRRLSLRPTTPSLLTTRDDTTAADKWSSVLSCLDFSSPLSRRIVAVLPHFQHKD</sequence>
<evidence type="ECO:0008006" key="13">
    <source>
        <dbReference type="Google" id="ProtNLM"/>
    </source>
</evidence>
<evidence type="ECO:0000256" key="2">
    <source>
        <dbReference type="ARBA" id="ARBA00006855"/>
    </source>
</evidence>
<name>A0A7R9PZQ4_9ACAR</name>
<evidence type="ECO:0000256" key="10">
    <source>
        <dbReference type="SAM" id="Phobius"/>
    </source>
</evidence>
<evidence type="ECO:0000313" key="11">
    <source>
        <dbReference type="EMBL" id="CAD7626830.1"/>
    </source>
</evidence>
<comment type="subcellular location">
    <subcellularLocation>
        <location evidence="1">Endomembrane system</location>
        <topology evidence="1">Multi-pass membrane protein</topology>
    </subcellularLocation>
</comment>
<dbReference type="InterPro" id="IPR005282">
    <property type="entry name" value="LC_transporter"/>
</dbReference>
<feature type="region of interest" description="Disordered" evidence="9">
    <location>
        <begin position="630"/>
        <end position="649"/>
    </location>
</feature>
<evidence type="ECO:0000256" key="8">
    <source>
        <dbReference type="ARBA" id="ARBA00048473"/>
    </source>
</evidence>
<keyword evidence="12" id="KW-1185">Reference proteome</keyword>
<keyword evidence="6 10" id="KW-1133">Transmembrane helix</keyword>
<evidence type="ECO:0000256" key="7">
    <source>
        <dbReference type="ARBA" id="ARBA00023136"/>
    </source>
</evidence>
<evidence type="ECO:0000256" key="4">
    <source>
        <dbReference type="ARBA" id="ARBA00022692"/>
    </source>
</evidence>
<organism evidence="11">
    <name type="scientific">Medioppia subpectinata</name>
    <dbReference type="NCBI Taxonomy" id="1979941"/>
    <lineage>
        <taxon>Eukaryota</taxon>
        <taxon>Metazoa</taxon>
        <taxon>Ecdysozoa</taxon>
        <taxon>Arthropoda</taxon>
        <taxon>Chelicerata</taxon>
        <taxon>Arachnida</taxon>
        <taxon>Acari</taxon>
        <taxon>Acariformes</taxon>
        <taxon>Sarcoptiformes</taxon>
        <taxon>Oribatida</taxon>
        <taxon>Brachypylina</taxon>
        <taxon>Oppioidea</taxon>
        <taxon>Oppiidae</taxon>
        <taxon>Medioppia</taxon>
    </lineage>
</organism>
<feature type="transmembrane region" description="Helical" evidence="10">
    <location>
        <begin position="43"/>
        <end position="64"/>
    </location>
</feature>